<dbReference type="InterPro" id="IPR053235">
    <property type="entry name" value="Ser_Thr_kinase"/>
</dbReference>
<accession>L8G754</accession>
<evidence type="ECO:0000256" key="8">
    <source>
        <dbReference type="ARBA" id="ARBA00047899"/>
    </source>
</evidence>
<evidence type="ECO:0000313" key="12">
    <source>
        <dbReference type="Proteomes" id="UP000011064"/>
    </source>
</evidence>
<dbReference type="OrthoDB" id="1668230at2759"/>
<evidence type="ECO:0000256" key="1">
    <source>
        <dbReference type="ARBA" id="ARBA00003747"/>
    </source>
</evidence>
<gene>
    <name evidence="11" type="ORF">GMDG_00570</name>
</gene>
<dbReference type="PANTHER" id="PTHR24361">
    <property type="entry name" value="MITOGEN-ACTIVATED KINASE KINASE KINASE"/>
    <property type="match status" value="1"/>
</dbReference>
<dbReference type="EC" id="2.7.11.1" evidence="3"/>
<evidence type="ECO:0000256" key="4">
    <source>
        <dbReference type="ARBA" id="ARBA00013948"/>
    </source>
</evidence>
<keyword evidence="12" id="KW-1185">Reference proteome</keyword>
<dbReference type="InterPro" id="IPR000719">
    <property type="entry name" value="Prot_kinase_dom"/>
</dbReference>
<evidence type="ECO:0000259" key="10">
    <source>
        <dbReference type="PROSITE" id="PS50011"/>
    </source>
</evidence>
<dbReference type="EMBL" id="GL573174">
    <property type="protein sequence ID" value="ELR08952.1"/>
    <property type="molecule type" value="Genomic_DNA"/>
</dbReference>
<dbReference type="GO" id="GO:0005524">
    <property type="term" value="F:ATP binding"/>
    <property type="evidence" value="ECO:0007669"/>
    <property type="project" value="InterPro"/>
</dbReference>
<dbReference type="STRING" id="658429.L8G754"/>
<comment type="catalytic activity">
    <reaction evidence="8">
        <text>L-threonyl-[protein] + ATP = O-phospho-L-threonyl-[protein] + ADP + H(+)</text>
        <dbReference type="Rhea" id="RHEA:46608"/>
        <dbReference type="Rhea" id="RHEA-COMP:11060"/>
        <dbReference type="Rhea" id="RHEA-COMP:11605"/>
        <dbReference type="ChEBI" id="CHEBI:15378"/>
        <dbReference type="ChEBI" id="CHEBI:30013"/>
        <dbReference type="ChEBI" id="CHEBI:30616"/>
        <dbReference type="ChEBI" id="CHEBI:61977"/>
        <dbReference type="ChEBI" id="CHEBI:456216"/>
        <dbReference type="EC" id="2.7.11.1"/>
    </reaction>
</comment>
<keyword evidence="11" id="KW-0808">Transferase</keyword>
<evidence type="ECO:0000313" key="11">
    <source>
        <dbReference type="EMBL" id="ELR08952.1"/>
    </source>
</evidence>
<feature type="domain" description="Protein kinase" evidence="10">
    <location>
        <begin position="1"/>
        <end position="222"/>
    </location>
</feature>
<dbReference type="VEuPathDB" id="FungiDB:GMDG_00570"/>
<evidence type="ECO:0000256" key="9">
    <source>
        <dbReference type="ARBA" id="ARBA00048679"/>
    </source>
</evidence>
<comment type="catalytic activity">
    <reaction evidence="9">
        <text>L-seryl-[protein] + ATP = O-phospho-L-seryl-[protein] + ADP + H(+)</text>
        <dbReference type="Rhea" id="RHEA:17989"/>
        <dbReference type="Rhea" id="RHEA-COMP:9863"/>
        <dbReference type="Rhea" id="RHEA-COMP:11604"/>
        <dbReference type="ChEBI" id="CHEBI:15378"/>
        <dbReference type="ChEBI" id="CHEBI:29999"/>
        <dbReference type="ChEBI" id="CHEBI:30616"/>
        <dbReference type="ChEBI" id="CHEBI:83421"/>
        <dbReference type="ChEBI" id="CHEBI:456216"/>
        <dbReference type="EC" id="2.7.11.1"/>
    </reaction>
</comment>
<dbReference type="InterPro" id="IPR001245">
    <property type="entry name" value="Ser-Thr/Tyr_kinase_cat_dom"/>
</dbReference>
<dbReference type="GO" id="GO:0005737">
    <property type="term" value="C:cytoplasm"/>
    <property type="evidence" value="ECO:0007669"/>
    <property type="project" value="TreeGrafter"/>
</dbReference>
<comment type="function">
    <text evidence="1">Component of the EKC/KEOPS complex that is required for the formation of a threonylcarbamoyl group on adenosine at position 37 (t(6)A37) in tRNAs that read codons beginning with adenine. The complex is probably involved in the transfer of the threonylcarbamoyl moiety of threonylcarbamoyl-AMP (TC-AMP) to the N6 group of A37. BUD32 has ATPase activity in the context of the EKC/KEOPS complex and likely plays a supporting role to the catalytic subunit KAE1. The EKC/KEOPS complex also promotes both telomere uncapping and telomere elongation. The complex is required for efficient recruitment of transcriptional coactivators.</text>
</comment>
<evidence type="ECO:0000256" key="7">
    <source>
        <dbReference type="ARBA" id="ARBA00033194"/>
    </source>
</evidence>
<organism evidence="11 12">
    <name type="scientific">Pseudogymnoascus destructans (strain ATCC MYA-4855 / 20631-21)</name>
    <name type="common">Bat white-nose syndrome fungus</name>
    <name type="synonym">Geomyces destructans</name>
    <dbReference type="NCBI Taxonomy" id="658429"/>
    <lineage>
        <taxon>Eukaryota</taxon>
        <taxon>Fungi</taxon>
        <taxon>Dikarya</taxon>
        <taxon>Ascomycota</taxon>
        <taxon>Pezizomycotina</taxon>
        <taxon>Leotiomycetes</taxon>
        <taxon>Thelebolales</taxon>
        <taxon>Thelebolaceae</taxon>
        <taxon>Pseudogymnoascus</taxon>
    </lineage>
</organism>
<comment type="subunit">
    <text evidence="2">Component of the EKC/KEOPS complex composed of at least BUD32, CGI121, GON7, KAE1 and PCC1; the whole complex dimerizes.</text>
</comment>
<dbReference type="InterPro" id="IPR011009">
    <property type="entry name" value="Kinase-like_dom_sf"/>
</dbReference>
<dbReference type="HOGENOM" id="CLU_1245847_0_0_1"/>
<keyword evidence="11" id="KW-0418">Kinase</keyword>
<evidence type="ECO:0000256" key="5">
    <source>
        <dbReference type="ARBA" id="ARBA00019973"/>
    </source>
</evidence>
<dbReference type="AlphaFoldDB" id="L8G754"/>
<protein>
    <recommendedName>
        <fullName evidence="5">EKC/KEOPS complex subunit BUD32</fullName>
        <ecNumber evidence="3">2.7.11.1</ecNumber>
    </recommendedName>
    <alternativeName>
        <fullName evidence="6 7">Atypical Serine/threonine protein kinase BUD32</fullName>
    </alternativeName>
    <alternativeName>
        <fullName evidence="4">EKC/KEOPS complex subunit bud32</fullName>
    </alternativeName>
</protein>
<proteinExistence type="predicted"/>
<evidence type="ECO:0000256" key="6">
    <source>
        <dbReference type="ARBA" id="ARBA00030980"/>
    </source>
</evidence>
<name>L8G754_PSED2</name>
<dbReference type="PROSITE" id="PS00109">
    <property type="entry name" value="PROTEIN_KINASE_TYR"/>
    <property type="match status" value="1"/>
</dbReference>
<dbReference type="Gene3D" id="1.10.510.10">
    <property type="entry name" value="Transferase(Phosphotransferase) domain 1"/>
    <property type="match status" value="1"/>
</dbReference>
<keyword evidence="11" id="KW-0723">Serine/threonine-protein kinase</keyword>
<evidence type="ECO:0000256" key="2">
    <source>
        <dbReference type="ARBA" id="ARBA00011534"/>
    </source>
</evidence>
<dbReference type="SUPFAM" id="SSF56112">
    <property type="entry name" value="Protein kinase-like (PK-like)"/>
    <property type="match status" value="1"/>
</dbReference>
<dbReference type="InParanoid" id="L8G754"/>
<dbReference type="GO" id="GO:0004674">
    <property type="term" value="F:protein serine/threonine kinase activity"/>
    <property type="evidence" value="ECO:0007669"/>
    <property type="project" value="UniProtKB-KW"/>
</dbReference>
<dbReference type="InterPro" id="IPR008266">
    <property type="entry name" value="Tyr_kinase_AS"/>
</dbReference>
<reference evidence="12" key="1">
    <citation type="submission" date="2010-09" db="EMBL/GenBank/DDBJ databases">
        <title>The genome sequence of Geomyces destructans 20631-21.</title>
        <authorList>
            <consortium name="The Broad Institute Genome Sequencing Platform"/>
            <person name="Cuomo C.A."/>
            <person name="Blehert D.S."/>
            <person name="Lorch J.M."/>
            <person name="Young S.K."/>
            <person name="Zeng Q."/>
            <person name="Gargeya S."/>
            <person name="Fitzgerald M."/>
            <person name="Haas B."/>
            <person name="Abouelleil A."/>
            <person name="Alvarado L."/>
            <person name="Arachchi H.M."/>
            <person name="Berlin A."/>
            <person name="Brown A."/>
            <person name="Chapman S.B."/>
            <person name="Chen Z."/>
            <person name="Dunbar C."/>
            <person name="Freedman E."/>
            <person name="Gearin G."/>
            <person name="Gellesch M."/>
            <person name="Goldberg J."/>
            <person name="Griggs A."/>
            <person name="Gujja S."/>
            <person name="Heiman D."/>
            <person name="Howarth C."/>
            <person name="Larson L."/>
            <person name="Lui A."/>
            <person name="MacDonald P.J.P."/>
            <person name="Montmayeur A."/>
            <person name="Murphy C."/>
            <person name="Neiman D."/>
            <person name="Pearson M."/>
            <person name="Priest M."/>
            <person name="Roberts A."/>
            <person name="Saif S."/>
            <person name="Shea T."/>
            <person name="Shenoy N."/>
            <person name="Sisk P."/>
            <person name="Stolte C."/>
            <person name="Sykes S."/>
            <person name="Wortman J."/>
            <person name="Nusbaum C."/>
            <person name="Birren B."/>
        </authorList>
    </citation>
    <scope>NUCLEOTIDE SEQUENCE [LARGE SCALE GENOMIC DNA]</scope>
    <source>
        <strain evidence="12">ATCC MYA-4855 / 20631-21</strain>
    </source>
</reference>
<sequence length="222" mass="25060">MGDTIQYPHGIDGKDIVGAGITAMVARLDAVIKFSSTSDRPLMEMEREKRVYERLGHHDRVVRYYGNMGNNIILQYACHGSIRRYLEIQTKPLALSVQLGWVEQIAEAVAFIHSKNVLHGDISCNNIFVDHSLNIKLGDFAGSAIDEEPPLVCCETSHEHAGITHMGQSPALFDDPIHHYHLAIAAFIWRRIRTAIPVSFSWQAFIPFLCCSIWRGWARHLV</sequence>
<dbReference type="Pfam" id="PF07714">
    <property type="entry name" value="PK_Tyr_Ser-Thr"/>
    <property type="match status" value="1"/>
</dbReference>
<evidence type="ECO:0000256" key="3">
    <source>
        <dbReference type="ARBA" id="ARBA00012513"/>
    </source>
</evidence>
<dbReference type="Proteomes" id="UP000011064">
    <property type="component" value="Unassembled WGS sequence"/>
</dbReference>
<dbReference type="PROSITE" id="PS50011">
    <property type="entry name" value="PROTEIN_KINASE_DOM"/>
    <property type="match status" value="1"/>
</dbReference>